<dbReference type="GO" id="GO:0015562">
    <property type="term" value="F:efflux transmembrane transporter activity"/>
    <property type="evidence" value="ECO:0007669"/>
    <property type="project" value="InterPro"/>
</dbReference>
<accession>A0A1I1DKU7</accession>
<keyword evidence="4" id="KW-1134">Transmembrane beta strand</keyword>
<evidence type="ECO:0000256" key="6">
    <source>
        <dbReference type="ARBA" id="ARBA00023136"/>
    </source>
</evidence>
<dbReference type="PANTHER" id="PTHR30026:SF20">
    <property type="entry name" value="OUTER MEMBRANE PROTEIN TOLC"/>
    <property type="match status" value="1"/>
</dbReference>
<gene>
    <name evidence="9" type="ORF">SAMN04487907_101448</name>
</gene>
<keyword evidence="6" id="KW-0472">Membrane</keyword>
<dbReference type="SUPFAM" id="SSF56954">
    <property type="entry name" value="Outer membrane efflux proteins (OEP)"/>
    <property type="match status" value="1"/>
</dbReference>
<evidence type="ECO:0000313" key="10">
    <source>
        <dbReference type="Proteomes" id="UP000199438"/>
    </source>
</evidence>
<evidence type="ECO:0000256" key="8">
    <source>
        <dbReference type="SAM" id="SignalP"/>
    </source>
</evidence>
<dbReference type="PANTHER" id="PTHR30026">
    <property type="entry name" value="OUTER MEMBRANE PROTEIN TOLC"/>
    <property type="match status" value="1"/>
</dbReference>
<evidence type="ECO:0000256" key="1">
    <source>
        <dbReference type="ARBA" id="ARBA00004442"/>
    </source>
</evidence>
<evidence type="ECO:0000256" key="5">
    <source>
        <dbReference type="ARBA" id="ARBA00022692"/>
    </source>
</evidence>
<evidence type="ECO:0000313" key="9">
    <source>
        <dbReference type="EMBL" id="SFB75487.1"/>
    </source>
</evidence>
<dbReference type="InterPro" id="IPR051906">
    <property type="entry name" value="TolC-like"/>
</dbReference>
<dbReference type="Proteomes" id="UP000199438">
    <property type="component" value="Unassembled WGS sequence"/>
</dbReference>
<keyword evidence="8" id="KW-0732">Signal</keyword>
<dbReference type="Pfam" id="PF02321">
    <property type="entry name" value="OEP"/>
    <property type="match status" value="2"/>
</dbReference>
<comment type="similarity">
    <text evidence="2">Belongs to the outer membrane factor (OMF) (TC 1.B.17) family.</text>
</comment>
<reference evidence="10" key="1">
    <citation type="submission" date="2016-10" db="EMBL/GenBank/DDBJ databases">
        <authorList>
            <person name="Varghese N."/>
            <person name="Submissions S."/>
        </authorList>
    </citation>
    <scope>NUCLEOTIDE SEQUENCE [LARGE SCALE GENOMIC DNA]</scope>
    <source>
        <strain evidence="10">DSM 24499</strain>
    </source>
</reference>
<feature type="chain" id="PRO_5011681036" evidence="8">
    <location>
        <begin position="21"/>
        <end position="475"/>
    </location>
</feature>
<feature type="signal peptide" evidence="8">
    <location>
        <begin position="1"/>
        <end position="20"/>
    </location>
</feature>
<dbReference type="GO" id="GO:0009279">
    <property type="term" value="C:cell outer membrane"/>
    <property type="evidence" value="ECO:0007669"/>
    <property type="project" value="UniProtKB-SubCell"/>
</dbReference>
<protein>
    <submittedName>
        <fullName evidence="9">Outer membrane protein</fullName>
    </submittedName>
</protein>
<dbReference type="Gene3D" id="1.20.1600.10">
    <property type="entry name" value="Outer membrane efflux proteins (OEP)"/>
    <property type="match status" value="1"/>
</dbReference>
<keyword evidence="3" id="KW-0813">Transport</keyword>
<dbReference type="EMBL" id="FOKV01000001">
    <property type="protein sequence ID" value="SFB75487.1"/>
    <property type="molecule type" value="Genomic_DNA"/>
</dbReference>
<keyword evidence="7" id="KW-0998">Cell outer membrane</keyword>
<proteinExistence type="inferred from homology"/>
<dbReference type="STRING" id="1334022.SAMN04487907_101448"/>
<dbReference type="RefSeq" id="WP_092539757.1">
    <property type="nucleotide sequence ID" value="NZ_FOKV01000001.1"/>
</dbReference>
<dbReference type="GO" id="GO:1990281">
    <property type="term" value="C:efflux pump complex"/>
    <property type="evidence" value="ECO:0007669"/>
    <property type="project" value="TreeGrafter"/>
</dbReference>
<dbReference type="GO" id="GO:0015288">
    <property type="term" value="F:porin activity"/>
    <property type="evidence" value="ECO:0007669"/>
    <property type="project" value="TreeGrafter"/>
</dbReference>
<dbReference type="AlphaFoldDB" id="A0A1I1DKU7"/>
<comment type="subcellular location">
    <subcellularLocation>
        <location evidence="1">Cell outer membrane</location>
    </subcellularLocation>
</comment>
<evidence type="ECO:0000256" key="3">
    <source>
        <dbReference type="ARBA" id="ARBA00022448"/>
    </source>
</evidence>
<organism evidence="9 10">
    <name type="scientific">Zunongwangia mangrovi</name>
    <dbReference type="NCBI Taxonomy" id="1334022"/>
    <lineage>
        <taxon>Bacteria</taxon>
        <taxon>Pseudomonadati</taxon>
        <taxon>Bacteroidota</taxon>
        <taxon>Flavobacteriia</taxon>
        <taxon>Flavobacteriales</taxon>
        <taxon>Flavobacteriaceae</taxon>
        <taxon>Zunongwangia</taxon>
    </lineage>
</organism>
<name>A0A1I1DKU7_9FLAO</name>
<evidence type="ECO:0000256" key="2">
    <source>
        <dbReference type="ARBA" id="ARBA00007613"/>
    </source>
</evidence>
<sequence length="475" mass="53754">MNLKSSILILIILCPFLSRSQQDSVVLNLDQCITLALKNNPDLKSRKLNSESANINFKQSRNEFLPTLNGSISGGITNGRSIDPYSNDVIEQQLNYSNAGLSLSATVFDGFRLLNQLKRDKLNIKAAEAEVQEARQNLILDVTMAYMGILNAEDLLELSKIRRLNTQRQLDRLQNLHEEGNANPAEFNNIKGQFSADENSVIDAENNLKQSVSQLSLLLNIDYKVFPEAYHSLEVYEKYNLSAAHVFKEAVENLATFKARKLRIEAAEKQVKIARANYYPQVGLFAQLNTNYSSTARTFTENGSQIVETGSYIQYNGQSLPVLASQIQYATADISFLDQFSNNLNTGVGVSMNIPIFNGFRAKNNVALQKINLKQSKIDLESTKNQFRQRIIQVHADMETAYQQWRNLEEQVEAYQESFRINEIRYNAGASTIVDYIVSKNSLDQSRINLANAKFQYLLRVKVMEYYRGNMDVGS</sequence>
<evidence type="ECO:0000256" key="4">
    <source>
        <dbReference type="ARBA" id="ARBA00022452"/>
    </source>
</evidence>
<keyword evidence="10" id="KW-1185">Reference proteome</keyword>
<evidence type="ECO:0000256" key="7">
    <source>
        <dbReference type="ARBA" id="ARBA00023237"/>
    </source>
</evidence>
<keyword evidence="5" id="KW-0812">Transmembrane</keyword>
<dbReference type="InterPro" id="IPR003423">
    <property type="entry name" value="OMP_efflux"/>
</dbReference>
<dbReference type="OrthoDB" id="9811587at2"/>